<dbReference type="PRINTS" id="PR00364">
    <property type="entry name" value="DISEASERSIST"/>
</dbReference>
<dbReference type="PANTHER" id="PTHR33463">
    <property type="entry name" value="NB-ARC DOMAIN-CONTAINING PROTEIN-RELATED"/>
    <property type="match status" value="1"/>
</dbReference>
<dbReference type="Proteomes" id="UP001168098">
    <property type="component" value="Unassembled WGS sequence"/>
</dbReference>
<keyword evidence="5" id="KW-0611">Plant defense</keyword>
<evidence type="ECO:0000256" key="1">
    <source>
        <dbReference type="ARBA" id="ARBA00008894"/>
    </source>
</evidence>
<dbReference type="InterPro" id="IPR002182">
    <property type="entry name" value="NB-ARC"/>
</dbReference>
<dbReference type="InterPro" id="IPR042197">
    <property type="entry name" value="Apaf_helical"/>
</dbReference>
<protein>
    <submittedName>
        <fullName evidence="9">Uncharacterized protein</fullName>
    </submittedName>
</protein>
<keyword evidence="10" id="KW-1185">Reference proteome</keyword>
<dbReference type="GO" id="GO:0006952">
    <property type="term" value="P:defense response"/>
    <property type="evidence" value="ECO:0007669"/>
    <property type="project" value="UniProtKB-KW"/>
</dbReference>
<sequence>MALKAAAVGAAVEAAVETVVSEACREGRSFVTWAGQKLAYRKSLKRNHEDLMQKAEKLWELRDDIREGRSQKRLREDTEEWIGKVGKNENEVIELDNKYNDIKNYPWKLPHFWKGASLSKDMAEMCKQVHSLREEGELKRGRLEGELPKRVEVIPSSKIEYKSSLHKYVEEALSFLEDPEIRRIGIWGIVGTGKTTIMKYLNNHDNIDRMFDIVIWVTVPKEWSVVGFQQKIMDRLQLNMGSATTIEKNAQIIFEELKKKKCLILLDEVCHPIELGKIIGVHPDTQSCKVMLASRDGGICREMDADWLINVKQLSEVEALEMFKEKVGECINNIPKIIQVGQLVVKECWGLPLLIDKLAETFKRKGRDIQCWRDERKNLQNWLKKEGKDEVLGLLEFCYNSLDSDAKDCFLYCALYSEEPEIQIRCLLECWRLEGFIRNDGHEILSHLINVSFLESSGNKKSVKMNKVLREMALEISQQREDSKFLAKPSEGLKKPPNPEEWKQVHRISLMDNELHSLPETLDCHDLLTLLLQRNENLITIPKLFFTSMCCLRVLDLHGTGIKSLPSSLCNLIVLRGLYLNSCNHLVRLPTDIEKLKQLEVLDIRGTKLSLCQIRTLTWLKLLRVSLSNFGKGSDTQNQSGYVSSFVFLEEFSIDIDSSLRSWAKNGNIIAREVATLKKLTSLQFWFPTVQCLEFFVSSSEAWADFFIRTIPTWEDVDFTFRFVVGFQKLTCFQILESFDDPSYNCLKFINGEGMNDAIKKVLAKTHAFGLINNKRVSRLSDFGIENMNDLFICSIEECSEIETIINGIGITKDVLERLQHLYIKNSLKLESIWQGPVHGGSLSRLRTLALLKCPRLKMIFSNGMIQNLCRLEDLRVEECDQIEELIMESENNGLESNQLPRLKTLTLLKLPRLRSIWVDDSLEWRSLQTIEISTCHMLKRLPFNNDNATKLRSIKGQQEWWEALKWTDDGATKQRLESLCIFN</sequence>
<comment type="caution">
    <text evidence="9">The sequence shown here is derived from an EMBL/GenBank/DDBJ whole genome shotgun (WGS) entry which is preliminary data.</text>
</comment>
<evidence type="ECO:0000313" key="10">
    <source>
        <dbReference type="Proteomes" id="UP001168098"/>
    </source>
</evidence>
<evidence type="ECO:0000256" key="2">
    <source>
        <dbReference type="ARBA" id="ARBA00022614"/>
    </source>
</evidence>
<evidence type="ECO:0000259" key="7">
    <source>
        <dbReference type="Pfam" id="PF00931"/>
    </source>
</evidence>
<feature type="domain" description="NB-ARC" evidence="7">
    <location>
        <begin position="168"/>
        <end position="329"/>
    </location>
</feature>
<dbReference type="EMBL" id="JARBHA010000012">
    <property type="protein sequence ID" value="KAJ9687655.1"/>
    <property type="molecule type" value="Genomic_DNA"/>
</dbReference>
<dbReference type="SUPFAM" id="SSF52540">
    <property type="entry name" value="P-loop containing nucleoside triphosphate hydrolases"/>
    <property type="match status" value="1"/>
</dbReference>
<evidence type="ECO:0000256" key="3">
    <source>
        <dbReference type="ARBA" id="ARBA00022737"/>
    </source>
</evidence>
<evidence type="ECO:0000313" key="9">
    <source>
        <dbReference type="EMBL" id="KAJ9687655.1"/>
    </source>
</evidence>
<dbReference type="InterPro" id="IPR057135">
    <property type="entry name" value="At4g27190-like_LRR"/>
</dbReference>
<keyword evidence="6" id="KW-0067">ATP-binding</keyword>
<accession>A0AA39DL84</accession>
<dbReference type="Pfam" id="PF23247">
    <property type="entry name" value="LRR_RPS2"/>
    <property type="match status" value="1"/>
</dbReference>
<dbReference type="Pfam" id="PF00931">
    <property type="entry name" value="NB-ARC"/>
    <property type="match status" value="1"/>
</dbReference>
<evidence type="ECO:0000259" key="8">
    <source>
        <dbReference type="Pfam" id="PF23247"/>
    </source>
</evidence>
<dbReference type="Gene3D" id="3.40.50.300">
    <property type="entry name" value="P-loop containing nucleotide triphosphate hydrolases"/>
    <property type="match status" value="1"/>
</dbReference>
<keyword evidence="2" id="KW-0433">Leucine-rich repeat</keyword>
<proteinExistence type="inferred from homology"/>
<dbReference type="Gene3D" id="1.10.10.10">
    <property type="entry name" value="Winged helix-like DNA-binding domain superfamily/Winged helix DNA-binding domain"/>
    <property type="match status" value="1"/>
</dbReference>
<comment type="similarity">
    <text evidence="1">Belongs to the disease resistance NB-LRR family.</text>
</comment>
<dbReference type="AlphaFoldDB" id="A0AA39DL84"/>
<dbReference type="Gene3D" id="3.80.10.10">
    <property type="entry name" value="Ribonuclease Inhibitor"/>
    <property type="match status" value="2"/>
</dbReference>
<dbReference type="Gene3D" id="1.10.8.430">
    <property type="entry name" value="Helical domain of apoptotic protease-activating factors"/>
    <property type="match status" value="1"/>
</dbReference>
<dbReference type="SUPFAM" id="SSF52058">
    <property type="entry name" value="L domain-like"/>
    <property type="match status" value="1"/>
</dbReference>
<evidence type="ECO:0000256" key="4">
    <source>
        <dbReference type="ARBA" id="ARBA00022741"/>
    </source>
</evidence>
<reference evidence="9 10" key="1">
    <citation type="journal article" date="2023" name="BMC Biotechnol.">
        <title>Vitis rotundifolia cv Carlos genome sequencing.</title>
        <authorList>
            <person name="Huff M."/>
            <person name="Hulse-Kemp A."/>
            <person name="Scheffler B."/>
            <person name="Youngblood R."/>
            <person name="Simpson S."/>
            <person name="Babiker E."/>
            <person name="Staton M."/>
        </authorList>
    </citation>
    <scope>NUCLEOTIDE SEQUENCE [LARGE SCALE GENOMIC DNA]</scope>
    <source>
        <tissue evidence="9">Leaf</tissue>
    </source>
</reference>
<evidence type="ECO:0000256" key="5">
    <source>
        <dbReference type="ARBA" id="ARBA00022821"/>
    </source>
</evidence>
<dbReference type="GO" id="GO:0005524">
    <property type="term" value="F:ATP binding"/>
    <property type="evidence" value="ECO:0007669"/>
    <property type="project" value="UniProtKB-KW"/>
</dbReference>
<evidence type="ECO:0000256" key="6">
    <source>
        <dbReference type="ARBA" id="ARBA00022840"/>
    </source>
</evidence>
<name>A0AA39DL84_VITRO</name>
<organism evidence="9 10">
    <name type="scientific">Vitis rotundifolia</name>
    <name type="common">Muscadine grape</name>
    <dbReference type="NCBI Taxonomy" id="103349"/>
    <lineage>
        <taxon>Eukaryota</taxon>
        <taxon>Viridiplantae</taxon>
        <taxon>Streptophyta</taxon>
        <taxon>Embryophyta</taxon>
        <taxon>Tracheophyta</taxon>
        <taxon>Spermatophyta</taxon>
        <taxon>Magnoliopsida</taxon>
        <taxon>eudicotyledons</taxon>
        <taxon>Gunneridae</taxon>
        <taxon>Pentapetalae</taxon>
        <taxon>rosids</taxon>
        <taxon>Vitales</taxon>
        <taxon>Vitaceae</taxon>
        <taxon>Viteae</taxon>
        <taxon>Vitis</taxon>
    </lineage>
</organism>
<dbReference type="PANTHER" id="PTHR33463:SF209">
    <property type="entry name" value="DISEASE RESISTANCE PROTEIN RPS2-LIKE"/>
    <property type="match status" value="1"/>
</dbReference>
<feature type="domain" description="Disease resistance protein At4g27190-like leucine-rich repeats" evidence="8">
    <location>
        <begin position="819"/>
        <end position="942"/>
    </location>
</feature>
<dbReference type="GO" id="GO:0043531">
    <property type="term" value="F:ADP binding"/>
    <property type="evidence" value="ECO:0007669"/>
    <property type="project" value="InterPro"/>
</dbReference>
<dbReference type="InterPro" id="IPR027417">
    <property type="entry name" value="P-loop_NTPase"/>
</dbReference>
<dbReference type="InterPro" id="IPR036388">
    <property type="entry name" value="WH-like_DNA-bd_sf"/>
</dbReference>
<gene>
    <name evidence="9" type="ORF">PVL29_016226</name>
</gene>
<keyword evidence="4" id="KW-0547">Nucleotide-binding</keyword>
<dbReference type="InterPro" id="IPR050905">
    <property type="entry name" value="Plant_NBS-LRR"/>
</dbReference>
<dbReference type="InterPro" id="IPR032675">
    <property type="entry name" value="LRR_dom_sf"/>
</dbReference>
<keyword evidence="3" id="KW-0677">Repeat</keyword>